<evidence type="ECO:0000313" key="2">
    <source>
        <dbReference type="Proteomes" id="UP001165882"/>
    </source>
</evidence>
<evidence type="ECO:0000313" key="1">
    <source>
        <dbReference type="EMBL" id="TRZ62960.1"/>
    </source>
</evidence>
<dbReference type="Proteomes" id="UP001165882">
    <property type="component" value="Unassembled WGS sequence"/>
</dbReference>
<proteinExistence type="predicted"/>
<accession>A0ABY3DBH3</accession>
<organism evidence="1 2">
    <name type="scientific">Pseudomonas alloputida</name>
    <dbReference type="NCBI Taxonomy" id="1940621"/>
    <lineage>
        <taxon>Bacteria</taxon>
        <taxon>Pseudomonadati</taxon>
        <taxon>Pseudomonadota</taxon>
        <taxon>Gammaproteobacteria</taxon>
        <taxon>Pseudomonadales</taxon>
        <taxon>Pseudomonadaceae</taxon>
        <taxon>Pseudomonas</taxon>
    </lineage>
</organism>
<gene>
    <name evidence="1" type="ORF">DZA28_24720</name>
</gene>
<dbReference type="EMBL" id="QWEF01000001">
    <property type="protein sequence ID" value="TRZ62960.1"/>
    <property type="molecule type" value="Genomic_DNA"/>
</dbReference>
<comment type="caution">
    <text evidence="1">The sequence shown here is derived from an EMBL/GenBank/DDBJ whole genome shotgun (WGS) entry which is preliminary data.</text>
</comment>
<name>A0ABY3DBH3_9PSED</name>
<sequence length="234" mass="25732">MMRAAVAMSPATTTLDVWAAVLECSSSNSIEMTQGLNRIIALIERSRRAISFIPGDRERFVAPIQKLETMFQSQKLSNQWNDYRSYLDASTLTALDFGGYALSQFSPGSSPEKSAAISEYIEKLDDLLAEALDADLSDPIKKLFIKHLEALRTALLRYRMEGPEALEAALDGAVGALHRNGASIRDEPEEGQELFHRFWDMLPKVNELASGVENATALLGFVSPLLLPLIASSI</sequence>
<protein>
    <submittedName>
        <fullName evidence="1">Uncharacterized protein</fullName>
    </submittedName>
</protein>
<reference evidence="1 2" key="1">
    <citation type="journal article" date="2019" name="Biocontrol Sci. Technol.">
        <title>Pseudomonas putida strain B2017 produced as technical grade active ingredient controls fungal and bacterial crop diseases.</title>
        <authorList>
            <person name="Oliver C."/>
            <person name="Hernandez I."/>
            <person name="Caminal M."/>
            <person name="Lara J.M."/>
            <person name="Fernandez C."/>
        </authorList>
    </citation>
    <scope>NUCLEOTIDE SEQUENCE [LARGE SCALE GENOMIC DNA]</scope>
    <source>
        <strain evidence="1 2">B2017</strain>
    </source>
</reference>
<keyword evidence="2" id="KW-1185">Reference proteome</keyword>